<proteinExistence type="predicted"/>
<protein>
    <submittedName>
        <fullName evidence="1">Uncharacterized protein</fullName>
    </submittedName>
</protein>
<dbReference type="AlphaFoldDB" id="A0A1V9WYE6"/>
<sequence>MSDSSVVIVGDCYFTKLYLTFKRDVEQTHAPLVVAAKGARVSLLAELERFLRNRSLLLVHLGSWDLAQTDTDAKSVAKRLGEICVRLKKTNPKLSIALFKLPKRYQDANKHYSPQVIDGYNDQVSTFNDTLKSVVGSAAELVSLGLDGNRDLVGESGWCPSDDGNTLIANSVNEVLRRCKKHQNGPVAFSAGVQNSHCDILIIGDRMLSGVRDHLEEILDDAVVVTAHSAWSYILGAISRLLGRCDLRLCFIYLGASNLIKQRSTKGITKIVSGLFGSALQLKQHNPQCRILISDLSTSLWNFDAVMTFNGILWQTANSPQCPWEVVRAAVPFERPKLVAQQLEGVIKEAIVNQRREPRWPRSVQRAQVAQPTYRGDHLGSNHNYTGRGYSSSGSNYNYPESNCNYFESNYNYPESYCNYFTPNHNYHGSNCNYFGSNYSYTGLHCNCPISYYHYS</sequence>
<dbReference type="SUPFAM" id="SSF52266">
    <property type="entry name" value="SGNH hydrolase"/>
    <property type="match status" value="1"/>
</dbReference>
<reference evidence="1 2" key="1">
    <citation type="journal article" date="2017" name="Gigascience">
        <title>Draft genome of the honey bee ectoparasitic mite, Tropilaelaps mercedesae, is shaped by the parasitic life history.</title>
        <authorList>
            <person name="Dong X."/>
            <person name="Armstrong S.D."/>
            <person name="Xia D."/>
            <person name="Makepeace B.L."/>
            <person name="Darby A.C."/>
            <person name="Kadowaki T."/>
        </authorList>
    </citation>
    <scope>NUCLEOTIDE SEQUENCE [LARGE SCALE GENOMIC DNA]</scope>
    <source>
        <strain evidence="1">Wuxi-XJTLU</strain>
    </source>
</reference>
<evidence type="ECO:0000313" key="2">
    <source>
        <dbReference type="Proteomes" id="UP000192247"/>
    </source>
</evidence>
<keyword evidence="2" id="KW-1185">Reference proteome</keyword>
<name>A0A1V9WYE6_9ACAR</name>
<dbReference type="InterPro" id="IPR036514">
    <property type="entry name" value="SGNH_hydro_sf"/>
</dbReference>
<evidence type="ECO:0000313" key="1">
    <source>
        <dbReference type="EMBL" id="OQR66217.1"/>
    </source>
</evidence>
<accession>A0A1V9WYE6</accession>
<dbReference type="InParanoid" id="A0A1V9WYE6"/>
<organism evidence="1 2">
    <name type="scientific">Tropilaelaps mercedesae</name>
    <dbReference type="NCBI Taxonomy" id="418985"/>
    <lineage>
        <taxon>Eukaryota</taxon>
        <taxon>Metazoa</taxon>
        <taxon>Ecdysozoa</taxon>
        <taxon>Arthropoda</taxon>
        <taxon>Chelicerata</taxon>
        <taxon>Arachnida</taxon>
        <taxon>Acari</taxon>
        <taxon>Parasitiformes</taxon>
        <taxon>Mesostigmata</taxon>
        <taxon>Gamasina</taxon>
        <taxon>Dermanyssoidea</taxon>
        <taxon>Laelapidae</taxon>
        <taxon>Tropilaelaps</taxon>
    </lineage>
</organism>
<gene>
    <name evidence="1" type="ORF">BIW11_14296</name>
</gene>
<dbReference type="EMBL" id="MNPL01033352">
    <property type="protein sequence ID" value="OQR66217.1"/>
    <property type="molecule type" value="Genomic_DNA"/>
</dbReference>
<dbReference type="Gene3D" id="3.40.50.1110">
    <property type="entry name" value="SGNH hydrolase"/>
    <property type="match status" value="1"/>
</dbReference>
<comment type="caution">
    <text evidence="1">The sequence shown here is derived from an EMBL/GenBank/DDBJ whole genome shotgun (WGS) entry which is preliminary data.</text>
</comment>
<dbReference type="Proteomes" id="UP000192247">
    <property type="component" value="Unassembled WGS sequence"/>
</dbReference>